<evidence type="ECO:0008006" key="4">
    <source>
        <dbReference type="Google" id="ProtNLM"/>
    </source>
</evidence>
<protein>
    <recommendedName>
        <fullName evidence="4">Metal-dependent protein hydrolase</fullName>
    </recommendedName>
</protein>
<dbReference type="GO" id="GO:0005634">
    <property type="term" value="C:nucleus"/>
    <property type="evidence" value="ECO:0007669"/>
    <property type="project" value="TreeGrafter"/>
</dbReference>
<evidence type="ECO:0000313" key="3">
    <source>
        <dbReference type="Proteomes" id="UP000886520"/>
    </source>
</evidence>
<dbReference type="PANTHER" id="PTHR11215">
    <property type="entry name" value="METAL DEPENDENT HYDROLASE - RELATED"/>
    <property type="match status" value="1"/>
</dbReference>
<dbReference type="Proteomes" id="UP000886520">
    <property type="component" value="Chromosome 6"/>
</dbReference>
<dbReference type="EMBL" id="JABFUD020000006">
    <property type="protein sequence ID" value="KAI5078618.1"/>
    <property type="molecule type" value="Genomic_DNA"/>
</dbReference>
<reference evidence="2" key="1">
    <citation type="submission" date="2021-01" db="EMBL/GenBank/DDBJ databases">
        <title>Adiantum capillus-veneris genome.</title>
        <authorList>
            <person name="Fang Y."/>
            <person name="Liao Q."/>
        </authorList>
    </citation>
    <scope>NUCLEOTIDE SEQUENCE</scope>
    <source>
        <strain evidence="2">H3</strain>
        <tissue evidence="2">Leaf</tissue>
    </source>
</reference>
<dbReference type="Pfam" id="PF03690">
    <property type="entry name" value="MYG1_exonuc"/>
    <property type="match status" value="1"/>
</dbReference>
<comment type="caution">
    <text evidence="2">The sequence shown here is derived from an EMBL/GenBank/DDBJ whole genome shotgun (WGS) entry which is preliminary data.</text>
</comment>
<dbReference type="AlphaFoldDB" id="A0A9D4V3K0"/>
<accession>A0A9D4V3K0</accession>
<evidence type="ECO:0000256" key="1">
    <source>
        <dbReference type="ARBA" id="ARBA00010105"/>
    </source>
</evidence>
<dbReference type="PANTHER" id="PTHR11215:SF1">
    <property type="entry name" value="MYG1 EXONUCLEASE"/>
    <property type="match status" value="1"/>
</dbReference>
<organism evidence="2 3">
    <name type="scientific">Adiantum capillus-veneris</name>
    <name type="common">Maidenhair fern</name>
    <dbReference type="NCBI Taxonomy" id="13818"/>
    <lineage>
        <taxon>Eukaryota</taxon>
        <taxon>Viridiplantae</taxon>
        <taxon>Streptophyta</taxon>
        <taxon>Embryophyta</taxon>
        <taxon>Tracheophyta</taxon>
        <taxon>Polypodiopsida</taxon>
        <taxon>Polypodiidae</taxon>
        <taxon>Polypodiales</taxon>
        <taxon>Pteridineae</taxon>
        <taxon>Pteridaceae</taxon>
        <taxon>Vittarioideae</taxon>
        <taxon>Adiantum</taxon>
    </lineage>
</organism>
<comment type="similarity">
    <text evidence="1">Belongs to the MYG1 family.</text>
</comment>
<proteinExistence type="inferred from homology"/>
<dbReference type="InterPro" id="IPR003226">
    <property type="entry name" value="MYG1_exonuclease"/>
</dbReference>
<evidence type="ECO:0000313" key="2">
    <source>
        <dbReference type="EMBL" id="KAI5078618.1"/>
    </source>
</evidence>
<dbReference type="GO" id="GO:0005737">
    <property type="term" value="C:cytoplasm"/>
    <property type="evidence" value="ECO:0007669"/>
    <property type="project" value="TreeGrafter"/>
</dbReference>
<gene>
    <name evidence="2" type="ORF">GOP47_0006289</name>
</gene>
<name>A0A9D4V3K0_ADICA</name>
<sequence>MLTASCKNIHRLLGRPFVGAFSRARACSSSMAEEAPVGKRPKPPLSIGTHNGTFHCDEALGCFLLRLTPRFRDAHIVRTRDPQVLGTLDAVLDVGGIYEHESYRYDHHQKGFEVSFGHGFNTKLSSAGLVYKHFGLDIVSKEMDVESNHPDVIQMYKALYKNFVEAIDAVDNGVNQYDTDKLPRYVDNTRLSGRVAKLNPDWIEVNSTERENDCFNQAMELAGQEFLDSLRYHVKSWLPARSIVSNCIKKRKELEQSGQIMMLDRFCPWKEHIHELEEELQVDPSIKYVLYQDGRNLQWRIQAVVVAVGKFESRRPLPAAWRGLVDEKLSEVVGVGGCVFVHSSGFIGGNISFEGVLAMGKKALVLN</sequence>
<keyword evidence="3" id="KW-1185">Reference proteome</keyword>
<dbReference type="OrthoDB" id="10265310at2759"/>